<feature type="compositionally biased region" description="Polar residues" evidence="1">
    <location>
        <begin position="61"/>
        <end position="75"/>
    </location>
</feature>
<feature type="compositionally biased region" description="Polar residues" evidence="1">
    <location>
        <begin position="370"/>
        <end position="380"/>
    </location>
</feature>
<evidence type="ECO:0000313" key="3">
    <source>
        <dbReference type="Proteomes" id="UP000182658"/>
    </source>
</evidence>
<proteinExistence type="predicted"/>
<accession>A0A1J7JVQ3</accession>
<evidence type="ECO:0000256" key="1">
    <source>
        <dbReference type="SAM" id="MobiDB-lite"/>
    </source>
</evidence>
<dbReference type="InParanoid" id="A0A1J7JVQ3"/>
<keyword evidence="3" id="KW-1185">Reference proteome</keyword>
<feature type="region of interest" description="Disordered" evidence="1">
    <location>
        <begin position="364"/>
        <end position="396"/>
    </location>
</feature>
<evidence type="ECO:0000313" key="2">
    <source>
        <dbReference type="EMBL" id="OIW33476.1"/>
    </source>
</evidence>
<gene>
    <name evidence="2" type="ORF">CONLIGDRAFT_179713</name>
</gene>
<feature type="compositionally biased region" description="Acidic residues" evidence="1">
    <location>
        <begin position="22"/>
        <end position="35"/>
    </location>
</feature>
<sequence length="617" mass="67028">MSTHDDDDLFGDGDSGGSLFGDDNDSLFDGPDGDEVQATTNCLSLPSVPDPHDALSRSHVGLTSGQHTVSTQDPSGNVWGLPMPGTTASETTVDAQVFKDQAIDTFPVASHNHGDQAGHWEQGQTTCQSPEPSPSKSGLMQDLERMLEAEFAQDQDSHDQPGQPQDPSGAINPDPQLIDDTEMRMEYNILRDQAARATTTSLGDQPADIGIGLAETNHRWAHATSRRGIRLPRRIDFEGADVDVLRPYITLNRGDSAAMHYERLELPGKTGKDLLRDLKEYVTLSPDVQHLRQKGRLETDERRTMFLTAALRLLKNEGWGAKWFGPSSPSGKTRTLVWPADSSLIVMRFAGFIYKVADQAKYRKCGPKTKNGSRQSTDSLQPFDGHSQAMPIDLTTDENGFTGVLRGLTPNTSVCSSRPASSHMSLSQASTSGIFLGDPHSQHASRRPSLALPAYKSPAFNAGNPGLRPDFYIMEEPSPSENDSATNDGAGNPHIVPIRTGITLSKLAEEVAGLKQQKKKARETRPVKYRLKFTDTTDAQDLRPPVVGVLADEVVKGDMVVKTIRSAFSRAGVPATIHIEVAEGPVEVTTQEEWNEAVHAVWLQHGDGAVVDVGIHV</sequence>
<organism evidence="2 3">
    <name type="scientific">Coniochaeta ligniaria NRRL 30616</name>
    <dbReference type="NCBI Taxonomy" id="1408157"/>
    <lineage>
        <taxon>Eukaryota</taxon>
        <taxon>Fungi</taxon>
        <taxon>Dikarya</taxon>
        <taxon>Ascomycota</taxon>
        <taxon>Pezizomycotina</taxon>
        <taxon>Sordariomycetes</taxon>
        <taxon>Sordariomycetidae</taxon>
        <taxon>Coniochaetales</taxon>
        <taxon>Coniochaetaceae</taxon>
        <taxon>Coniochaeta</taxon>
    </lineage>
</organism>
<feature type="region of interest" description="Disordered" evidence="1">
    <location>
        <begin position="152"/>
        <end position="176"/>
    </location>
</feature>
<feature type="compositionally biased region" description="Polar residues" evidence="1">
    <location>
        <begin position="122"/>
        <end position="138"/>
    </location>
</feature>
<dbReference type="Proteomes" id="UP000182658">
    <property type="component" value="Unassembled WGS sequence"/>
</dbReference>
<name>A0A1J7JVQ3_9PEZI</name>
<protein>
    <submittedName>
        <fullName evidence="2">Uncharacterized protein</fullName>
    </submittedName>
</protein>
<feature type="compositionally biased region" description="Acidic residues" evidence="1">
    <location>
        <begin position="1"/>
        <end position="11"/>
    </location>
</feature>
<feature type="region of interest" description="Disordered" evidence="1">
    <location>
        <begin position="108"/>
        <end position="139"/>
    </location>
</feature>
<feature type="region of interest" description="Disordered" evidence="1">
    <location>
        <begin position="1"/>
        <end position="77"/>
    </location>
</feature>
<dbReference type="STRING" id="1408157.A0A1J7JVQ3"/>
<reference evidence="2 3" key="1">
    <citation type="submission" date="2016-10" db="EMBL/GenBank/DDBJ databases">
        <title>Draft genome sequence of Coniochaeta ligniaria NRRL30616, a lignocellulolytic fungus for bioabatement of inhibitors in plant biomass hydrolysates.</title>
        <authorList>
            <consortium name="DOE Joint Genome Institute"/>
            <person name="Jimenez D.J."/>
            <person name="Hector R.E."/>
            <person name="Riley R."/>
            <person name="Sun H."/>
            <person name="Grigoriev I.V."/>
            <person name="Van Elsas J.D."/>
            <person name="Nichols N.N."/>
        </authorList>
    </citation>
    <scope>NUCLEOTIDE SEQUENCE [LARGE SCALE GENOMIC DNA]</scope>
    <source>
        <strain evidence="2 3">NRRL 30616</strain>
    </source>
</reference>
<dbReference type="EMBL" id="KV875094">
    <property type="protein sequence ID" value="OIW33476.1"/>
    <property type="molecule type" value="Genomic_DNA"/>
</dbReference>
<dbReference type="AlphaFoldDB" id="A0A1J7JVQ3"/>
<dbReference type="OrthoDB" id="4581875at2759"/>